<dbReference type="EMBL" id="FWEV01000195">
    <property type="protein sequence ID" value="SLM31145.1"/>
    <property type="molecule type" value="Genomic_DNA"/>
</dbReference>
<dbReference type="FunFam" id="3.40.970.10:FF:000001">
    <property type="entry name" value="Ribonuclease H1"/>
    <property type="match status" value="1"/>
</dbReference>
<keyword evidence="3" id="KW-0540">Nuclease</keyword>
<dbReference type="SUPFAM" id="SSF55658">
    <property type="entry name" value="L9 N-domain-like"/>
    <property type="match status" value="1"/>
</dbReference>
<evidence type="ECO:0000256" key="5">
    <source>
        <dbReference type="ARBA" id="ARBA00022759"/>
    </source>
</evidence>
<dbReference type="InterPro" id="IPR011320">
    <property type="entry name" value="RNase_H1_N"/>
</dbReference>
<protein>
    <recommendedName>
        <fullName evidence="2">ribonuclease H</fullName>
        <ecNumber evidence="2">3.1.26.4</ecNumber>
    </recommendedName>
</protein>
<dbReference type="Pfam" id="PF01693">
    <property type="entry name" value="Cauli_VI"/>
    <property type="match status" value="1"/>
</dbReference>
<proteinExistence type="predicted"/>
<keyword evidence="7" id="KW-0460">Magnesium</keyword>
<dbReference type="GO" id="GO:0004523">
    <property type="term" value="F:RNA-DNA hybrid ribonuclease activity"/>
    <property type="evidence" value="ECO:0007669"/>
    <property type="project" value="UniProtKB-EC"/>
</dbReference>
<evidence type="ECO:0000256" key="3">
    <source>
        <dbReference type="ARBA" id="ARBA00022722"/>
    </source>
</evidence>
<dbReference type="Gene3D" id="3.40.970.10">
    <property type="entry name" value="Ribonuclease H1, N-terminal domain"/>
    <property type="match status" value="1"/>
</dbReference>
<evidence type="ECO:0000259" key="8">
    <source>
        <dbReference type="Pfam" id="PF01693"/>
    </source>
</evidence>
<organism evidence="9 10">
    <name type="scientific">Desulfamplus magnetovallimortis</name>
    <dbReference type="NCBI Taxonomy" id="1246637"/>
    <lineage>
        <taxon>Bacteria</taxon>
        <taxon>Pseudomonadati</taxon>
        <taxon>Thermodesulfobacteriota</taxon>
        <taxon>Desulfobacteria</taxon>
        <taxon>Desulfobacterales</taxon>
        <taxon>Desulfobacteraceae</taxon>
        <taxon>Desulfamplus</taxon>
    </lineage>
</organism>
<name>A0A1W1HFJ0_9BACT</name>
<feature type="domain" description="Ribonuclease H1 N-terminal" evidence="8">
    <location>
        <begin position="49"/>
        <end position="94"/>
    </location>
</feature>
<dbReference type="RefSeq" id="WP_080810013.1">
    <property type="nucleotide sequence ID" value="NZ_LT828578.1"/>
</dbReference>
<evidence type="ECO:0000256" key="2">
    <source>
        <dbReference type="ARBA" id="ARBA00012180"/>
    </source>
</evidence>
<evidence type="ECO:0000256" key="6">
    <source>
        <dbReference type="ARBA" id="ARBA00022801"/>
    </source>
</evidence>
<evidence type="ECO:0000256" key="4">
    <source>
        <dbReference type="ARBA" id="ARBA00022723"/>
    </source>
</evidence>
<sequence length="101" mass="12003">MLDKPKKKIKKFTMILEEIEDLKAMIMNLEMTIQSLKTNRPKKKKQTWYYAVARGKVTGIYKSWRGANGAEKQIKGYSNALHRKFRSLEEANRFMDKHCEY</sequence>
<dbReference type="Proteomes" id="UP000191931">
    <property type="component" value="Unassembled WGS sequence"/>
</dbReference>
<dbReference type="OrthoDB" id="7845843at2"/>
<evidence type="ECO:0000256" key="1">
    <source>
        <dbReference type="ARBA" id="ARBA00001946"/>
    </source>
</evidence>
<dbReference type="InterPro" id="IPR009027">
    <property type="entry name" value="Ribosomal_bL9/RNase_H1_N"/>
</dbReference>
<dbReference type="GO" id="GO:0046872">
    <property type="term" value="F:metal ion binding"/>
    <property type="evidence" value="ECO:0007669"/>
    <property type="project" value="UniProtKB-KW"/>
</dbReference>
<dbReference type="InterPro" id="IPR037056">
    <property type="entry name" value="RNase_H1_N_sf"/>
</dbReference>
<keyword evidence="5" id="KW-0255">Endonuclease</keyword>
<keyword evidence="10" id="KW-1185">Reference proteome</keyword>
<dbReference type="STRING" id="1246637.MTBBW1_2740006"/>
<comment type="cofactor">
    <cofactor evidence="1">
        <name>Mg(2+)</name>
        <dbReference type="ChEBI" id="CHEBI:18420"/>
    </cofactor>
</comment>
<accession>A0A1W1HFJ0</accession>
<evidence type="ECO:0000313" key="9">
    <source>
        <dbReference type="EMBL" id="SLM31145.1"/>
    </source>
</evidence>
<keyword evidence="6" id="KW-0378">Hydrolase</keyword>
<dbReference type="AlphaFoldDB" id="A0A1W1HFJ0"/>
<keyword evidence="4" id="KW-0479">Metal-binding</keyword>
<evidence type="ECO:0000256" key="7">
    <source>
        <dbReference type="ARBA" id="ARBA00022842"/>
    </source>
</evidence>
<gene>
    <name evidence="9" type="ORF">MTBBW1_2740006</name>
</gene>
<reference evidence="9 10" key="1">
    <citation type="submission" date="2017-03" db="EMBL/GenBank/DDBJ databases">
        <authorList>
            <person name="Afonso C.L."/>
            <person name="Miller P.J."/>
            <person name="Scott M.A."/>
            <person name="Spackman E."/>
            <person name="Goraichik I."/>
            <person name="Dimitrov K.M."/>
            <person name="Suarez D.L."/>
            <person name="Swayne D.E."/>
        </authorList>
    </citation>
    <scope>NUCLEOTIDE SEQUENCE [LARGE SCALE GENOMIC DNA]</scope>
    <source>
        <strain evidence="9">PRJEB14757</strain>
    </source>
</reference>
<evidence type="ECO:0000313" key="10">
    <source>
        <dbReference type="Proteomes" id="UP000191931"/>
    </source>
</evidence>
<dbReference type="EC" id="3.1.26.4" evidence="2"/>